<keyword evidence="7 11" id="KW-0472">Membrane</keyword>
<dbReference type="eggNOG" id="KOG3648">
    <property type="taxonomic scope" value="Eukaryota"/>
</dbReference>
<evidence type="ECO:0000256" key="10">
    <source>
        <dbReference type="PROSITE-ProRule" id="PRU00622"/>
    </source>
</evidence>
<dbReference type="AlphaFoldDB" id="H2Y7T7"/>
<dbReference type="Ensembl" id="ENSCSAVT00000001402.1">
    <property type="protein sequence ID" value="ENSCSAVP00000001385.1"/>
    <property type="gene ID" value="ENSCSAVG00000000777.1"/>
</dbReference>
<keyword evidence="6 11" id="KW-1133">Transmembrane helix</keyword>
<dbReference type="HOGENOM" id="CLU_011063_0_0_1"/>
<evidence type="ECO:0000256" key="4">
    <source>
        <dbReference type="ARBA" id="ARBA00022729"/>
    </source>
</evidence>
<name>H2Y7T7_CIOSA</name>
<feature type="repeat" description="Cys-rich GLG1" evidence="10">
    <location>
        <begin position="871"/>
        <end position="928"/>
    </location>
</feature>
<evidence type="ECO:0000256" key="1">
    <source>
        <dbReference type="ARBA" id="ARBA00004479"/>
    </source>
</evidence>
<keyword evidence="8" id="KW-0325">Glycoprotein</keyword>
<evidence type="ECO:0000256" key="7">
    <source>
        <dbReference type="ARBA" id="ARBA00023136"/>
    </source>
</evidence>
<protein>
    <recommendedName>
        <fullName evidence="2">Golgi apparatus protein 1</fullName>
    </recommendedName>
</protein>
<keyword evidence="13" id="KW-1185">Reference proteome</keyword>
<dbReference type="InterPro" id="IPR017873">
    <property type="entry name" value="Cys-rich_GLG1_repeat_euk"/>
</dbReference>
<dbReference type="InterPro" id="IPR001893">
    <property type="entry name" value="Cys-rich_GLG1_repeat"/>
</dbReference>
<evidence type="ECO:0000313" key="12">
    <source>
        <dbReference type="Ensembl" id="ENSCSAVP00000001385.1"/>
    </source>
</evidence>
<feature type="repeat" description="Cys-rich GLG1" evidence="10">
    <location>
        <begin position="298"/>
        <end position="358"/>
    </location>
</feature>
<dbReference type="InterPro" id="IPR039728">
    <property type="entry name" value="GLG1"/>
</dbReference>
<evidence type="ECO:0000256" key="11">
    <source>
        <dbReference type="SAM" id="Phobius"/>
    </source>
</evidence>
<dbReference type="PANTHER" id="PTHR11884:SF1">
    <property type="entry name" value="GOLGI APPARATUS PROTEIN 1"/>
    <property type="match status" value="1"/>
</dbReference>
<dbReference type="FunCoup" id="H2Y7T7">
    <property type="interactions" value="738"/>
</dbReference>
<organism evidence="12 13">
    <name type="scientific">Ciona savignyi</name>
    <name type="common">Pacific transparent sea squirt</name>
    <dbReference type="NCBI Taxonomy" id="51511"/>
    <lineage>
        <taxon>Eukaryota</taxon>
        <taxon>Metazoa</taxon>
        <taxon>Chordata</taxon>
        <taxon>Tunicata</taxon>
        <taxon>Ascidiacea</taxon>
        <taxon>Phlebobranchia</taxon>
        <taxon>Cionidae</taxon>
        <taxon>Ciona</taxon>
    </lineage>
</organism>
<sequence>IADSKECQTDIEMYCPQTTARDNLSILTCLSNRQDDDLSTDCHHYIWQYKLNITMNPKFDFIARQLCKSALEVHKECVDPDPTSGKVITCLLDFKDQIKARSCVHFLDKISVIVFGDFRLICDFVENCYDEISSNQCGRNHTHDLQSVPHTQGQVVACLEEKLADGIEMSKICQHQIIRLSELSADDFNLDRNLYFKCKVDRENMCPDVQSGEGRVYKCLFNHKFDERMSSGCRNALTIRQKLVAKDYKASFQLQNACAEDIVTHQCLQSGNGSNDHSDLIGLSGILLCLEIFSGERTVSGHCEAQLQDFRAMLMSDYNLSPEITHNCAAEIHSKCSGQIEKAGATIHCLMNAVKDDKSTEGGSCQEALMTLIKETNTAVDYTMDVALATDCNETIHLACDDYMDGDPMILPCLIDNLYSLKMTTDCQQRLLELQYFISKDFNLDPKFHKACKSEASRLCHGAENNTENDEMPLSVVLSCLHRHIPLPGRQDLAENTLSPSCTTQVHRMLRQRALDYNLNPSLEAACRVALGEFCSIELPEKGGEFVCLQDHLENLTAKHPACGEQITQLTVMEGEDPDLENVLIAACEPMLQRFCNEYLYSERFKGEIMECLIENKDKMSNRKCADGVTHFQLIEMKDYHFSSKFVRSCKDDIQAHCPEMKSKADVVKCLSLEIRNSVLGMVSLHRLAHYMFLPQHENIEFVPGLHKACQGDCQNLCHNVEPGKAMVIECLRKNKDLISPLCRKELFKVEKEEIENPKTDFKLMRTCKSDIKSYCLWHLKEGNPHEIVDCLIHNKKQLQSQCRELIKSREGEMLSDIELDPDLKQSCDKDMNKYCAEEMNVTLQFHRDGKDPHGVIYACLKKVHTAGKEVMSKTCDNHIKFVIEEENQDYKLDPQLMLACVNQITALCDIDHDDIAECLKSNFYRDKITNTKCEVARLLLEGKSDIMADPVLHEACAADLDEHCSEIPEGKGRKVNCLTRVLTKHKTQLTHGCRDELAIRKNMWAHAAKVRLNLHGVQELSDLLISSENSSYLLSMITLVAMSILILGTLCGRCTKRTPNFPTQ</sequence>
<dbReference type="PROSITE" id="PS51289">
    <property type="entry name" value="GLG1_C_RICH"/>
    <property type="match status" value="7"/>
</dbReference>
<reference evidence="13" key="1">
    <citation type="submission" date="2003-08" db="EMBL/GenBank/DDBJ databases">
        <authorList>
            <person name="Birren B."/>
            <person name="Nusbaum C."/>
            <person name="Abebe A."/>
            <person name="Abouelleil A."/>
            <person name="Adekoya E."/>
            <person name="Ait-zahra M."/>
            <person name="Allen N."/>
            <person name="Allen T."/>
            <person name="An P."/>
            <person name="Anderson M."/>
            <person name="Anderson S."/>
            <person name="Arachchi H."/>
            <person name="Armbruster J."/>
            <person name="Bachantsang P."/>
            <person name="Baldwin J."/>
            <person name="Barry A."/>
            <person name="Bayul T."/>
            <person name="Blitshsteyn B."/>
            <person name="Bloom T."/>
            <person name="Blye J."/>
            <person name="Boguslavskiy L."/>
            <person name="Borowsky M."/>
            <person name="Boukhgalter B."/>
            <person name="Brunache A."/>
            <person name="Butler J."/>
            <person name="Calixte N."/>
            <person name="Calvo S."/>
            <person name="Camarata J."/>
            <person name="Campo K."/>
            <person name="Chang J."/>
            <person name="Cheshatsang Y."/>
            <person name="Citroen M."/>
            <person name="Collymore A."/>
            <person name="Considine T."/>
            <person name="Cook A."/>
            <person name="Cooke P."/>
            <person name="Corum B."/>
            <person name="Cuomo C."/>
            <person name="David R."/>
            <person name="Dawoe T."/>
            <person name="Degray S."/>
            <person name="Dodge S."/>
            <person name="Dooley K."/>
            <person name="Dorje P."/>
            <person name="Dorjee K."/>
            <person name="Dorris L."/>
            <person name="Duffey N."/>
            <person name="Dupes A."/>
            <person name="Elkins T."/>
            <person name="Engels R."/>
            <person name="Erickson J."/>
            <person name="Farina A."/>
            <person name="Faro S."/>
            <person name="Ferreira P."/>
            <person name="Fischer H."/>
            <person name="Fitzgerald M."/>
            <person name="Foley K."/>
            <person name="Gage D."/>
            <person name="Galagan J."/>
            <person name="Gearin G."/>
            <person name="Gnerre S."/>
            <person name="Gnirke A."/>
            <person name="Goyette A."/>
            <person name="Graham J."/>
            <person name="Grandbois E."/>
            <person name="Gyaltsen K."/>
            <person name="Hafez N."/>
            <person name="Hagopian D."/>
            <person name="Hagos B."/>
            <person name="Hall J."/>
            <person name="Hatcher B."/>
            <person name="Heller A."/>
            <person name="Higgins H."/>
            <person name="Honan T."/>
            <person name="Horn A."/>
            <person name="Houde N."/>
            <person name="Hughes L."/>
            <person name="Hulme W."/>
            <person name="Husby E."/>
            <person name="Iliev I."/>
            <person name="Jaffe D."/>
            <person name="Jones C."/>
            <person name="Kamal M."/>
            <person name="Kamat A."/>
            <person name="Kamvysselis M."/>
            <person name="Karlsson E."/>
            <person name="Kells C."/>
            <person name="Kieu A."/>
            <person name="Kisner P."/>
            <person name="Kodira C."/>
            <person name="Kulbokas E."/>
            <person name="Labutti K."/>
            <person name="Lama D."/>
            <person name="Landers T."/>
            <person name="Leger J."/>
            <person name="Levine S."/>
            <person name="Lewis D."/>
            <person name="Lewis T."/>
            <person name="Lindblad-toh K."/>
            <person name="Liu X."/>
            <person name="Lokyitsang T."/>
            <person name="Lokyitsang Y."/>
            <person name="Lucien O."/>
            <person name="Lui A."/>
            <person name="Ma L.J."/>
            <person name="Mabbitt R."/>
            <person name="Macdonald J."/>
            <person name="Maclean C."/>
            <person name="Major J."/>
            <person name="Manning J."/>
            <person name="Marabella R."/>
            <person name="Maru K."/>
            <person name="Matthews C."/>
            <person name="Mauceli E."/>
            <person name="Mccarthy M."/>
            <person name="Mcdonough S."/>
            <person name="Mcghee T."/>
            <person name="Meldrim J."/>
            <person name="Meneus L."/>
            <person name="Mesirov J."/>
            <person name="Mihalev A."/>
            <person name="Mihova T."/>
            <person name="Mikkelsen T."/>
            <person name="Mlenga V."/>
            <person name="Moru K."/>
            <person name="Mozes J."/>
            <person name="Mulrain L."/>
            <person name="Munson G."/>
            <person name="Naylor J."/>
            <person name="Newes C."/>
            <person name="Nguyen C."/>
            <person name="Nguyen N."/>
            <person name="Nguyen T."/>
            <person name="Nicol R."/>
            <person name="Nielsen C."/>
            <person name="Nizzari M."/>
            <person name="Norbu C."/>
            <person name="Norbu N."/>
            <person name="O'donnell P."/>
            <person name="Okoawo O."/>
            <person name="O'leary S."/>
            <person name="Omotosho B."/>
            <person name="O'neill K."/>
            <person name="Osman S."/>
            <person name="Parker S."/>
            <person name="Perrin D."/>
            <person name="Phunkhang P."/>
            <person name="Piqani B."/>
            <person name="Purcell S."/>
            <person name="Rachupka T."/>
            <person name="Ramasamy U."/>
            <person name="Rameau R."/>
            <person name="Ray V."/>
            <person name="Raymond C."/>
            <person name="Retta R."/>
            <person name="Richardson S."/>
            <person name="Rise C."/>
            <person name="Rodriguez J."/>
            <person name="Rogers J."/>
            <person name="Rogov P."/>
            <person name="Rutman M."/>
            <person name="Schupbach R."/>
            <person name="Seaman C."/>
            <person name="Settipalli S."/>
            <person name="Sharpe T."/>
            <person name="Sheridan J."/>
            <person name="Sherpa N."/>
            <person name="Shi J."/>
            <person name="Smirnov S."/>
            <person name="Smith C."/>
            <person name="Sougnez C."/>
            <person name="Spencer B."/>
            <person name="Stalker J."/>
            <person name="Stange-thomann N."/>
            <person name="Stavropoulos S."/>
            <person name="Stetson K."/>
            <person name="Stone C."/>
            <person name="Stone S."/>
            <person name="Stubbs M."/>
            <person name="Talamas J."/>
            <person name="Tchuinga P."/>
            <person name="Tenzing P."/>
            <person name="Tesfaye S."/>
            <person name="Theodore J."/>
            <person name="Thoulutsang Y."/>
            <person name="Topham K."/>
            <person name="Towey S."/>
            <person name="Tsamla T."/>
            <person name="Tsomo N."/>
            <person name="Vallee D."/>
            <person name="Vassiliev H."/>
            <person name="Venkataraman V."/>
            <person name="Vinson J."/>
            <person name="Vo A."/>
            <person name="Wade C."/>
            <person name="Wang S."/>
            <person name="Wangchuk T."/>
            <person name="Wangdi T."/>
            <person name="Whittaker C."/>
            <person name="Wilkinson J."/>
            <person name="Wu Y."/>
            <person name="Wyman D."/>
            <person name="Yadav S."/>
            <person name="Yang S."/>
            <person name="Yang X."/>
            <person name="Yeager S."/>
            <person name="Yee E."/>
            <person name="Young G."/>
            <person name="Zainoun J."/>
            <person name="Zembeck L."/>
            <person name="Zimmer A."/>
            <person name="Zody M."/>
            <person name="Lander E."/>
        </authorList>
    </citation>
    <scope>NUCLEOTIDE SEQUENCE [LARGE SCALE GENOMIC DNA]</scope>
</reference>
<evidence type="ECO:0000256" key="5">
    <source>
        <dbReference type="ARBA" id="ARBA00022737"/>
    </source>
</evidence>
<feature type="repeat" description="Cys-rich GLG1" evidence="10">
    <location>
        <begin position="422"/>
        <end position="489"/>
    </location>
</feature>
<comment type="subcellular location">
    <subcellularLocation>
        <location evidence="9">Golgi outpost</location>
    </subcellularLocation>
    <subcellularLocation>
        <location evidence="1">Membrane</location>
        <topology evidence="1">Single-pass type I membrane protein</topology>
    </subcellularLocation>
</comment>
<dbReference type="OMA" id="MMECLIE"/>
<dbReference type="GeneTree" id="ENSGT00390000011262"/>
<feature type="repeat" description="Cys-rich GLG1" evidence="10">
    <location>
        <begin position="620"/>
        <end position="679"/>
    </location>
</feature>
<accession>H2Y7T7</accession>
<reference evidence="12" key="3">
    <citation type="submission" date="2025-09" db="UniProtKB">
        <authorList>
            <consortium name="Ensembl"/>
        </authorList>
    </citation>
    <scope>IDENTIFICATION</scope>
</reference>
<proteinExistence type="predicted"/>
<keyword evidence="4" id="KW-0732">Signal</keyword>
<feature type="transmembrane region" description="Helical" evidence="11">
    <location>
        <begin position="1033"/>
        <end position="1052"/>
    </location>
</feature>
<evidence type="ECO:0000313" key="13">
    <source>
        <dbReference type="Proteomes" id="UP000007875"/>
    </source>
</evidence>
<evidence type="ECO:0000256" key="2">
    <source>
        <dbReference type="ARBA" id="ARBA00018563"/>
    </source>
</evidence>
<dbReference type="Proteomes" id="UP000007875">
    <property type="component" value="Unassembled WGS sequence"/>
</dbReference>
<reference evidence="12" key="2">
    <citation type="submission" date="2025-08" db="UniProtKB">
        <authorList>
            <consortium name="Ensembl"/>
        </authorList>
    </citation>
    <scope>IDENTIFICATION</scope>
</reference>
<feature type="repeat" description="Cys-rich GLG1" evidence="10">
    <location>
        <begin position="497"/>
        <end position="557"/>
    </location>
</feature>
<evidence type="ECO:0000256" key="3">
    <source>
        <dbReference type="ARBA" id="ARBA00022692"/>
    </source>
</evidence>
<feature type="repeat" description="Cys-rich GLG1" evidence="10">
    <location>
        <begin position="168"/>
        <end position="228"/>
    </location>
</feature>
<dbReference type="InParanoid" id="H2Y7T7"/>
<evidence type="ECO:0000256" key="9">
    <source>
        <dbReference type="ARBA" id="ARBA00024182"/>
    </source>
</evidence>
<dbReference type="GO" id="GO:0000139">
    <property type="term" value="C:Golgi membrane"/>
    <property type="evidence" value="ECO:0007669"/>
    <property type="project" value="InterPro"/>
</dbReference>
<feature type="repeat" description="Cys-rich GLG1" evidence="10">
    <location>
        <begin position="738"/>
        <end position="800"/>
    </location>
</feature>
<keyword evidence="3 11" id="KW-0812">Transmembrane</keyword>
<dbReference type="PANTHER" id="PTHR11884">
    <property type="entry name" value="SELECTIN LIGAND RELATED"/>
    <property type="match status" value="1"/>
</dbReference>
<dbReference type="Pfam" id="PF00839">
    <property type="entry name" value="Cys_rich_FGFR"/>
    <property type="match status" value="15"/>
</dbReference>
<evidence type="ECO:0000256" key="6">
    <source>
        <dbReference type="ARBA" id="ARBA00022989"/>
    </source>
</evidence>
<dbReference type="STRING" id="51511.ENSCSAVP00000001385"/>
<keyword evidence="5" id="KW-0677">Repeat</keyword>
<evidence type="ECO:0000256" key="8">
    <source>
        <dbReference type="ARBA" id="ARBA00023180"/>
    </source>
</evidence>
<dbReference type="GO" id="GO:0017134">
    <property type="term" value="F:fibroblast growth factor binding"/>
    <property type="evidence" value="ECO:0007669"/>
    <property type="project" value="TreeGrafter"/>
</dbReference>